<dbReference type="Gene3D" id="3.40.30.10">
    <property type="entry name" value="Glutaredoxin"/>
    <property type="match status" value="1"/>
</dbReference>
<gene>
    <name evidence="3" type="ORF">DBO86_15855</name>
</gene>
<dbReference type="InterPro" id="IPR040079">
    <property type="entry name" value="Glutathione_S-Trfase"/>
</dbReference>
<dbReference type="CDD" id="cd03051">
    <property type="entry name" value="GST_N_GTT2_like"/>
    <property type="match status" value="1"/>
</dbReference>
<protein>
    <submittedName>
        <fullName evidence="3">Glutathione S-transferase</fullName>
    </submittedName>
</protein>
<dbReference type="SUPFAM" id="SSF52833">
    <property type="entry name" value="Thioredoxin-like"/>
    <property type="match status" value="1"/>
</dbReference>
<keyword evidence="4" id="KW-1185">Reference proteome</keyword>
<dbReference type="Pfam" id="PF13409">
    <property type="entry name" value="GST_N_2"/>
    <property type="match status" value="1"/>
</dbReference>
<dbReference type="Pfam" id="PF00043">
    <property type="entry name" value="GST_C"/>
    <property type="match status" value="1"/>
</dbReference>
<reference evidence="3 4" key="1">
    <citation type="submission" date="2018-04" db="EMBL/GenBank/DDBJ databases">
        <title>Pseudomonas sp. nov., isolated from mangrove soil.</title>
        <authorList>
            <person name="Chen C."/>
        </authorList>
    </citation>
    <scope>NUCLEOTIDE SEQUENCE [LARGE SCALE GENOMIC DNA]</scope>
    <source>
        <strain evidence="3 4">JCM 14246</strain>
    </source>
</reference>
<dbReference type="SUPFAM" id="SSF47616">
    <property type="entry name" value="GST C-terminal domain-like"/>
    <property type="match status" value="1"/>
</dbReference>
<dbReference type="PANTHER" id="PTHR44051">
    <property type="entry name" value="GLUTATHIONE S-TRANSFERASE-RELATED"/>
    <property type="match status" value="1"/>
</dbReference>
<evidence type="ECO:0000259" key="2">
    <source>
        <dbReference type="PROSITE" id="PS50405"/>
    </source>
</evidence>
<dbReference type="SFLD" id="SFLDS00019">
    <property type="entry name" value="Glutathione_Transferase_(cytos"/>
    <property type="match status" value="1"/>
</dbReference>
<dbReference type="RefSeq" id="WP_017516418.1">
    <property type="nucleotide sequence ID" value="NZ_QASO01000097.1"/>
</dbReference>
<accession>A0A2T5PK96</accession>
<organism evidence="3 4">
    <name type="scientific">Ectopseudomonas oleovorans</name>
    <name type="common">Pseudomonas oleovorans</name>
    <dbReference type="NCBI Taxonomy" id="301"/>
    <lineage>
        <taxon>Bacteria</taxon>
        <taxon>Pseudomonadati</taxon>
        <taxon>Pseudomonadota</taxon>
        <taxon>Gammaproteobacteria</taxon>
        <taxon>Pseudomonadales</taxon>
        <taxon>Pseudomonadaceae</taxon>
        <taxon>Ectopseudomonas</taxon>
    </lineage>
</organism>
<dbReference type="InterPro" id="IPR004045">
    <property type="entry name" value="Glutathione_S-Trfase_N"/>
</dbReference>
<dbReference type="PROSITE" id="PS50404">
    <property type="entry name" value="GST_NTER"/>
    <property type="match status" value="1"/>
</dbReference>
<evidence type="ECO:0000313" key="4">
    <source>
        <dbReference type="Proteomes" id="UP000244052"/>
    </source>
</evidence>
<dbReference type="InterPro" id="IPR004046">
    <property type="entry name" value="GST_C"/>
</dbReference>
<dbReference type="PROSITE" id="PS50405">
    <property type="entry name" value="GST_CTER"/>
    <property type="match status" value="1"/>
</dbReference>
<dbReference type="CDD" id="cd03182">
    <property type="entry name" value="GST_C_GTT2_like"/>
    <property type="match status" value="1"/>
</dbReference>
<dbReference type="InterPro" id="IPR036282">
    <property type="entry name" value="Glutathione-S-Trfase_C_sf"/>
</dbReference>
<evidence type="ECO:0000313" key="3">
    <source>
        <dbReference type="EMBL" id="PTU78146.1"/>
    </source>
</evidence>
<feature type="domain" description="GST C-terminal" evidence="2">
    <location>
        <begin position="86"/>
        <end position="203"/>
    </location>
</feature>
<sequence length="203" mass="22439">MKLYDCTGAVNPRRIRIFLAEKGIDIDCAQVDVFKGEQYSEGFTKLNPLKAVPCLELDDGAVISEAVAIARYFEATQPEPSLLGKTPKDQALVAMWQRRVEEGLVGAATTFFHHATDGLGEADRYRNKEWGEANKPRVEETMRWLDQELEGRDFVAGDTFSFADITALCGVDFAGLFGISIPADCTHLAAWHARVSERPTAKA</sequence>
<dbReference type="InterPro" id="IPR034345">
    <property type="entry name" value="Gtt2-like_N"/>
</dbReference>
<dbReference type="Gene3D" id="1.20.1050.10">
    <property type="match status" value="1"/>
</dbReference>
<evidence type="ECO:0000259" key="1">
    <source>
        <dbReference type="PROSITE" id="PS50404"/>
    </source>
</evidence>
<dbReference type="EMBL" id="QASO01000097">
    <property type="protein sequence ID" value="PTU78146.1"/>
    <property type="molecule type" value="Genomic_DNA"/>
</dbReference>
<dbReference type="InterPro" id="IPR034346">
    <property type="entry name" value="Gtt2-like_C"/>
</dbReference>
<dbReference type="PANTHER" id="PTHR44051:SF8">
    <property type="entry name" value="GLUTATHIONE S-TRANSFERASE GSTA"/>
    <property type="match status" value="1"/>
</dbReference>
<dbReference type="SFLD" id="SFLDG00358">
    <property type="entry name" value="Main_(cytGST)"/>
    <property type="match status" value="1"/>
</dbReference>
<dbReference type="AlphaFoldDB" id="A0A2T5PK96"/>
<keyword evidence="3" id="KW-0808">Transferase</keyword>
<name>A0A2T5PK96_ECTOL</name>
<proteinExistence type="predicted"/>
<feature type="domain" description="GST N-terminal" evidence="1">
    <location>
        <begin position="1"/>
        <end position="81"/>
    </location>
</feature>
<comment type="caution">
    <text evidence="3">The sequence shown here is derived from an EMBL/GenBank/DDBJ whole genome shotgun (WGS) entry which is preliminary data.</text>
</comment>
<dbReference type="InterPro" id="IPR036249">
    <property type="entry name" value="Thioredoxin-like_sf"/>
</dbReference>
<dbReference type="Proteomes" id="UP000244052">
    <property type="component" value="Unassembled WGS sequence"/>
</dbReference>
<dbReference type="InterPro" id="IPR010987">
    <property type="entry name" value="Glutathione-S-Trfase_C-like"/>
</dbReference>
<dbReference type="GO" id="GO:0016740">
    <property type="term" value="F:transferase activity"/>
    <property type="evidence" value="ECO:0007669"/>
    <property type="project" value="UniProtKB-KW"/>
</dbReference>